<reference evidence="2 3" key="1">
    <citation type="submission" date="2007-04" db="EMBL/GenBank/DDBJ databases">
        <title>Complete genome sequence of Burkholderia multivorans ATCC 17616.</title>
        <authorList>
            <person name="Ohtsubo Y."/>
            <person name="Yamashita A."/>
            <person name="Kurokawa K."/>
            <person name="Takami H."/>
            <person name="Yuhara S."/>
            <person name="Nishiyama E."/>
            <person name="Endo R."/>
            <person name="Miyazaki R."/>
            <person name="Ono A."/>
            <person name="Yano K."/>
            <person name="Ito M."/>
            <person name="Sota M."/>
            <person name="Yuji N."/>
            <person name="Hattori M."/>
            <person name="Tsuda M."/>
        </authorList>
    </citation>
    <scope>NUCLEOTIDE SEQUENCE [LARGE SCALE GENOMIC DNA]</scope>
    <source>
        <strain evidence="3">ATCC 17616 / 249</strain>
    </source>
</reference>
<sequence>MFDRLRPFAVNGLRVLLVDRGVLFVDFFIATGVAFLIQFFVWTAVYGAHEELHGFTLEKLLYYCAFTIYLSRLNNCYDLVQEISDEIIEGRIETQLARPVGYIAQKFAAYLGGGALYAIPVLILCVVYWVNNTERLPQSFGELVCYGLLIVGFLVAGTVLSFCIGTVLGILTFWFMQSDFVLACLTTITAFLGGAIIPPSYWPVFIRPLMAFNPFQYYIAAPATLIIGGDLRAGAAELCVAMLYILMFVLVIRTMWRHAVNTYTGGGG</sequence>
<evidence type="ECO:0000313" key="3">
    <source>
        <dbReference type="Proteomes" id="UP000008815"/>
    </source>
</evidence>
<gene>
    <name evidence="2" type="ordered locus">BMULJ_04950</name>
</gene>
<keyword evidence="1" id="KW-1133">Transmembrane helix</keyword>
<organism evidence="2 3">
    <name type="scientific">Burkholderia multivorans (strain ATCC 17616 / 249)</name>
    <dbReference type="NCBI Taxonomy" id="395019"/>
    <lineage>
        <taxon>Bacteria</taxon>
        <taxon>Pseudomonadati</taxon>
        <taxon>Pseudomonadota</taxon>
        <taxon>Betaproteobacteria</taxon>
        <taxon>Burkholderiales</taxon>
        <taxon>Burkholderiaceae</taxon>
        <taxon>Burkholderia</taxon>
        <taxon>Burkholderia cepacia complex</taxon>
    </lineage>
</organism>
<accession>A0A0H3KNI4</accession>
<dbReference type="Pfam" id="PF06182">
    <property type="entry name" value="ABC2_membrane_6"/>
    <property type="match status" value="1"/>
</dbReference>
<dbReference type="RefSeq" id="WP_012216475.1">
    <property type="nucleotide sequence ID" value="NC_010086.1"/>
</dbReference>
<feature type="transmembrane region" description="Helical" evidence="1">
    <location>
        <begin position="233"/>
        <end position="252"/>
    </location>
</feature>
<dbReference type="InterPro" id="IPR010390">
    <property type="entry name" value="ABC-2_transporter-like"/>
</dbReference>
<dbReference type="HOGENOM" id="CLU_084465_1_2_4"/>
<name>A0A0H3KNI4_BURM1</name>
<dbReference type="EMBL" id="AP009386">
    <property type="protein sequence ID" value="BAG46796.1"/>
    <property type="molecule type" value="Genomic_DNA"/>
</dbReference>
<feature type="transmembrane region" description="Helical" evidence="1">
    <location>
        <begin position="107"/>
        <end position="131"/>
    </location>
</feature>
<protein>
    <submittedName>
        <fullName evidence="2">ABC-2 type transport system permease protein</fullName>
    </submittedName>
</protein>
<dbReference type="AlphaFoldDB" id="A0A0H3KNI4"/>
<dbReference type="PANTHER" id="PTHR36832:SF1">
    <property type="entry name" value="SLR1174 PROTEIN"/>
    <property type="match status" value="1"/>
</dbReference>
<dbReference type="PANTHER" id="PTHR36832">
    <property type="entry name" value="SLR1174 PROTEIN-RELATED"/>
    <property type="match status" value="1"/>
</dbReference>
<dbReference type="eggNOG" id="COG4587">
    <property type="taxonomic scope" value="Bacteria"/>
</dbReference>
<evidence type="ECO:0000313" key="2">
    <source>
        <dbReference type="EMBL" id="BAG46796.1"/>
    </source>
</evidence>
<dbReference type="Proteomes" id="UP000008815">
    <property type="component" value="Chromosome 2"/>
</dbReference>
<evidence type="ECO:0000256" key="1">
    <source>
        <dbReference type="SAM" id="Phobius"/>
    </source>
</evidence>
<dbReference type="STRING" id="395019.BMULJ_04950"/>
<feature type="transmembrane region" description="Helical" evidence="1">
    <location>
        <begin position="180"/>
        <end position="197"/>
    </location>
</feature>
<keyword evidence="1" id="KW-0812">Transmembrane</keyword>
<dbReference type="KEGG" id="bmj:BMULJ_04950"/>
<proteinExistence type="predicted"/>
<feature type="transmembrane region" description="Helical" evidence="1">
    <location>
        <begin position="209"/>
        <end position="227"/>
    </location>
</feature>
<feature type="transmembrane region" description="Helical" evidence="1">
    <location>
        <begin position="143"/>
        <end position="174"/>
    </location>
</feature>
<feature type="transmembrane region" description="Helical" evidence="1">
    <location>
        <begin position="21"/>
        <end position="45"/>
    </location>
</feature>
<keyword evidence="1" id="KW-0472">Membrane</keyword>
<dbReference type="KEGG" id="bmu:Bmul_3567"/>
<keyword evidence="3" id="KW-1185">Reference proteome</keyword>